<reference evidence="4 5" key="1">
    <citation type="journal article" date="2020" name="Microorganisms">
        <title>Osmotic Adaptation and Compatible Solute Biosynthesis of Phototrophic Bacteria as Revealed from Genome Analyses.</title>
        <authorList>
            <person name="Imhoff J.F."/>
            <person name="Rahn T."/>
            <person name="Kunzel S."/>
            <person name="Keller A."/>
            <person name="Neulinger S.C."/>
        </authorList>
    </citation>
    <scope>NUCLEOTIDE SEQUENCE [LARGE SCALE GENOMIC DNA]</scope>
    <source>
        <strain evidence="4 5">DSM 25653</strain>
    </source>
</reference>
<dbReference type="Gene3D" id="3.90.220.20">
    <property type="entry name" value="DNA methylase specificity domains"/>
    <property type="match status" value="2"/>
</dbReference>
<keyword evidence="2" id="KW-0238">DNA-binding</keyword>
<feature type="coiled-coil region" evidence="3">
    <location>
        <begin position="40"/>
        <end position="74"/>
    </location>
</feature>
<evidence type="ECO:0000313" key="4">
    <source>
        <dbReference type="EMBL" id="MBK1617062.1"/>
    </source>
</evidence>
<dbReference type="EMBL" id="NRRY01000002">
    <property type="protein sequence ID" value="MBK1617062.1"/>
    <property type="molecule type" value="Genomic_DNA"/>
</dbReference>
<dbReference type="Proteomes" id="UP001138768">
    <property type="component" value="Unassembled WGS sequence"/>
</dbReference>
<dbReference type="InterPro" id="IPR044946">
    <property type="entry name" value="Restrct_endonuc_typeI_TRD_sf"/>
</dbReference>
<dbReference type="GO" id="GO:0003677">
    <property type="term" value="F:DNA binding"/>
    <property type="evidence" value="ECO:0007669"/>
    <property type="project" value="UniProtKB-KW"/>
</dbReference>
<sequence length="82" mass="8811">MKTDCADPSTLILQSSCFFERFDPFADAPGALEKTPIAEQRRIVAKVDQLMALVDQLEAQLDASRTSAANLLSALVAELTAA</sequence>
<keyword evidence="5" id="KW-1185">Reference proteome</keyword>
<keyword evidence="1" id="KW-0680">Restriction system</keyword>
<evidence type="ECO:0000313" key="5">
    <source>
        <dbReference type="Proteomes" id="UP001138768"/>
    </source>
</evidence>
<name>A0A9X0W5A7_9GAMM</name>
<keyword evidence="3" id="KW-0175">Coiled coil</keyword>
<dbReference type="SUPFAM" id="SSF116734">
    <property type="entry name" value="DNA methylase specificity domain"/>
    <property type="match status" value="1"/>
</dbReference>
<dbReference type="AlphaFoldDB" id="A0A9X0W5A7"/>
<dbReference type="GO" id="GO:0009307">
    <property type="term" value="P:DNA restriction-modification system"/>
    <property type="evidence" value="ECO:0007669"/>
    <property type="project" value="UniProtKB-KW"/>
</dbReference>
<gene>
    <name evidence="4" type="ORF">CKO42_01065</name>
</gene>
<evidence type="ECO:0000256" key="2">
    <source>
        <dbReference type="ARBA" id="ARBA00023125"/>
    </source>
</evidence>
<protein>
    <recommendedName>
        <fullName evidence="6">Restriction endonuclease subunit S</fullName>
    </recommendedName>
</protein>
<proteinExistence type="predicted"/>
<evidence type="ECO:0000256" key="3">
    <source>
        <dbReference type="SAM" id="Coils"/>
    </source>
</evidence>
<dbReference type="RefSeq" id="WP_200236992.1">
    <property type="nucleotide sequence ID" value="NZ_NRRY01000002.1"/>
</dbReference>
<accession>A0A9X0W5A7</accession>
<comment type="caution">
    <text evidence="4">The sequence shown here is derived from an EMBL/GenBank/DDBJ whole genome shotgun (WGS) entry which is preliminary data.</text>
</comment>
<evidence type="ECO:0008006" key="6">
    <source>
        <dbReference type="Google" id="ProtNLM"/>
    </source>
</evidence>
<evidence type="ECO:0000256" key="1">
    <source>
        <dbReference type="ARBA" id="ARBA00022747"/>
    </source>
</evidence>
<organism evidence="4 5">
    <name type="scientific">Lamprobacter modestohalophilus</name>
    <dbReference type="NCBI Taxonomy" id="1064514"/>
    <lineage>
        <taxon>Bacteria</taxon>
        <taxon>Pseudomonadati</taxon>
        <taxon>Pseudomonadota</taxon>
        <taxon>Gammaproteobacteria</taxon>
        <taxon>Chromatiales</taxon>
        <taxon>Chromatiaceae</taxon>
        <taxon>Lamprobacter</taxon>
    </lineage>
</organism>